<feature type="domain" description="Mur ligase central" evidence="20">
    <location>
        <begin position="113"/>
        <end position="289"/>
    </location>
</feature>
<dbReference type="NCBIfam" id="TIGR01087">
    <property type="entry name" value="murD"/>
    <property type="match status" value="1"/>
</dbReference>
<dbReference type="PANTHER" id="PTHR43692">
    <property type="entry name" value="UDP-N-ACETYLMURAMOYLALANINE--D-GLUTAMATE LIGASE"/>
    <property type="match status" value="1"/>
</dbReference>
<keyword evidence="11 17" id="KW-0133">Cell shape</keyword>
<feature type="domain" description="Mur ligase C-terminal" evidence="19">
    <location>
        <begin position="313"/>
        <end position="427"/>
    </location>
</feature>
<dbReference type="GO" id="GO:0005737">
    <property type="term" value="C:cytoplasm"/>
    <property type="evidence" value="ECO:0007669"/>
    <property type="project" value="UniProtKB-SubCell"/>
</dbReference>
<sequence length="451" mass="49129">MIFKEKRFVVLGAGVSGISAAKTLRELGARVTLSDKKRPDILTPAMSALKETGVVLALGQQDETLLQDIDYLVLSPGVSVYNPLVQAAQARGISVVSEIEVAYQLCRAPMIAITGTNGKTTTTTLVGEMLQQAGRQVVVGGNIGLALSQEVKAVDESGIVVAEISSFQLEAVDQFKPHIAAVLNITPDHIDRHGSMETYIAMKERVFSRQMPEDYAVLNYDDGIVRSMAERTASQVMFFSRQVELPEGVFVKNENLTIRWRGAEHEVCSLNELKIRGNHNVENALAACGISYLAGLKTAVMAAVLKAFPGVEHRIEPVGTINGVEYYNDSKATNPESAMKALEAFAGHIILIAGGRDKKTDLAPFMHLIQEKVDTLILLGEAKERFREAAKKQGIGDIRESATMAEALETAHSIARAPQVVLLSPACASYDMFRNYEERGRVFKELIRGLS</sequence>
<keyword evidence="22" id="KW-1185">Reference proteome</keyword>
<evidence type="ECO:0000256" key="2">
    <source>
        <dbReference type="ARBA" id="ARBA00004496"/>
    </source>
</evidence>
<evidence type="ECO:0000259" key="19">
    <source>
        <dbReference type="Pfam" id="PF02875"/>
    </source>
</evidence>
<dbReference type="Pfam" id="PF21799">
    <property type="entry name" value="MurD-like_N"/>
    <property type="match status" value="1"/>
</dbReference>
<evidence type="ECO:0000256" key="11">
    <source>
        <dbReference type="ARBA" id="ARBA00022960"/>
    </source>
</evidence>
<name>A0A498R467_9FIRM</name>
<evidence type="ECO:0000256" key="12">
    <source>
        <dbReference type="ARBA" id="ARBA00022984"/>
    </source>
</evidence>
<comment type="pathway">
    <text evidence="3 17 18">Cell wall biogenesis; peptidoglycan biosynthesis.</text>
</comment>
<dbReference type="SUPFAM" id="SSF51984">
    <property type="entry name" value="MurCD N-terminal domain"/>
    <property type="match status" value="1"/>
</dbReference>
<keyword evidence="12 17" id="KW-0573">Peptidoglycan synthesis</keyword>
<dbReference type="InterPro" id="IPR005762">
    <property type="entry name" value="MurD"/>
</dbReference>
<evidence type="ECO:0000313" key="22">
    <source>
        <dbReference type="Proteomes" id="UP000277811"/>
    </source>
</evidence>
<dbReference type="GO" id="GO:0005524">
    <property type="term" value="F:ATP binding"/>
    <property type="evidence" value="ECO:0007669"/>
    <property type="project" value="UniProtKB-UniRule"/>
</dbReference>
<comment type="catalytic activity">
    <reaction evidence="16 17 18">
        <text>UDP-N-acetyl-alpha-D-muramoyl-L-alanine + D-glutamate + ATP = UDP-N-acetyl-alpha-D-muramoyl-L-alanyl-D-glutamate + ADP + phosphate + H(+)</text>
        <dbReference type="Rhea" id="RHEA:16429"/>
        <dbReference type="ChEBI" id="CHEBI:15378"/>
        <dbReference type="ChEBI" id="CHEBI:29986"/>
        <dbReference type="ChEBI" id="CHEBI:30616"/>
        <dbReference type="ChEBI" id="CHEBI:43474"/>
        <dbReference type="ChEBI" id="CHEBI:83898"/>
        <dbReference type="ChEBI" id="CHEBI:83900"/>
        <dbReference type="ChEBI" id="CHEBI:456216"/>
        <dbReference type="EC" id="6.3.2.9"/>
    </reaction>
</comment>
<dbReference type="EMBL" id="UPPP01000061">
    <property type="protein sequence ID" value="VBB06221.1"/>
    <property type="molecule type" value="Genomic_DNA"/>
</dbReference>
<keyword evidence="7 17" id="KW-0963">Cytoplasm</keyword>
<dbReference type="Pfam" id="PF02875">
    <property type="entry name" value="Mur_ligase_C"/>
    <property type="match status" value="1"/>
</dbReference>
<evidence type="ECO:0000256" key="18">
    <source>
        <dbReference type="RuleBase" id="RU003664"/>
    </source>
</evidence>
<evidence type="ECO:0000256" key="9">
    <source>
        <dbReference type="ARBA" id="ARBA00022741"/>
    </source>
</evidence>
<dbReference type="Proteomes" id="UP000277811">
    <property type="component" value="Unassembled WGS sequence"/>
</dbReference>
<gene>
    <name evidence="17" type="primary">murD</name>
    <name evidence="21" type="ORF">LUCI_1437</name>
</gene>
<dbReference type="GO" id="GO:0009252">
    <property type="term" value="P:peptidoglycan biosynthetic process"/>
    <property type="evidence" value="ECO:0007669"/>
    <property type="project" value="UniProtKB-UniRule"/>
</dbReference>
<organism evidence="21 22">
    <name type="scientific">Lucifera butyrica</name>
    <dbReference type="NCBI Taxonomy" id="1351585"/>
    <lineage>
        <taxon>Bacteria</taxon>
        <taxon>Bacillati</taxon>
        <taxon>Bacillota</taxon>
        <taxon>Negativicutes</taxon>
        <taxon>Veillonellales</taxon>
        <taxon>Veillonellaceae</taxon>
        <taxon>Lucifera</taxon>
    </lineage>
</organism>
<reference evidence="21 22" key="1">
    <citation type="submission" date="2018-06" db="EMBL/GenBank/DDBJ databases">
        <authorList>
            <person name="Strepis N."/>
        </authorList>
    </citation>
    <scope>NUCLEOTIDE SEQUENCE [LARGE SCALE GENOMIC DNA]</scope>
    <source>
        <strain evidence="21">LUCI</strain>
    </source>
</reference>
<dbReference type="EC" id="6.3.2.9" evidence="5 17"/>
<evidence type="ECO:0000259" key="20">
    <source>
        <dbReference type="Pfam" id="PF08245"/>
    </source>
</evidence>
<dbReference type="Gene3D" id="3.40.50.720">
    <property type="entry name" value="NAD(P)-binding Rossmann-like Domain"/>
    <property type="match status" value="1"/>
</dbReference>
<accession>A0A498R467</accession>
<keyword evidence="17 18" id="KW-0131">Cell cycle</keyword>
<feature type="binding site" evidence="17">
    <location>
        <begin position="115"/>
        <end position="121"/>
    </location>
    <ligand>
        <name>ATP</name>
        <dbReference type="ChEBI" id="CHEBI:30616"/>
    </ligand>
</feature>
<evidence type="ECO:0000256" key="5">
    <source>
        <dbReference type="ARBA" id="ARBA00012212"/>
    </source>
</evidence>
<dbReference type="UniPathway" id="UPA00219"/>
<comment type="subcellular location">
    <subcellularLocation>
        <location evidence="2 17 18">Cytoplasm</location>
    </subcellularLocation>
</comment>
<evidence type="ECO:0000256" key="8">
    <source>
        <dbReference type="ARBA" id="ARBA00022598"/>
    </source>
</evidence>
<dbReference type="GO" id="GO:0008764">
    <property type="term" value="F:UDP-N-acetylmuramoylalanine-D-glutamate ligase activity"/>
    <property type="evidence" value="ECO:0007669"/>
    <property type="project" value="UniProtKB-UniRule"/>
</dbReference>
<keyword evidence="8 17" id="KW-0436">Ligase</keyword>
<evidence type="ECO:0000256" key="4">
    <source>
        <dbReference type="ARBA" id="ARBA00010416"/>
    </source>
</evidence>
<keyword evidence="17 18" id="KW-0132">Cell division</keyword>
<evidence type="ECO:0000256" key="3">
    <source>
        <dbReference type="ARBA" id="ARBA00004752"/>
    </source>
</evidence>
<protein>
    <recommendedName>
        <fullName evidence="6 17">UDP-N-acetylmuramoylalanine--D-glutamate ligase</fullName>
        <ecNumber evidence="5 17">6.3.2.9</ecNumber>
    </recommendedName>
    <alternativeName>
        <fullName evidence="15 17">D-glutamic acid-adding enzyme</fullName>
    </alternativeName>
    <alternativeName>
        <fullName evidence="14 17">UDP-N-acetylmuramoyl-L-alanyl-D-glutamate synthetase</fullName>
    </alternativeName>
</protein>
<evidence type="ECO:0000256" key="16">
    <source>
        <dbReference type="ARBA" id="ARBA00047632"/>
    </source>
</evidence>
<evidence type="ECO:0000256" key="14">
    <source>
        <dbReference type="ARBA" id="ARBA00030398"/>
    </source>
</evidence>
<evidence type="ECO:0000313" key="21">
    <source>
        <dbReference type="EMBL" id="VBB06221.1"/>
    </source>
</evidence>
<dbReference type="AlphaFoldDB" id="A0A498R467"/>
<dbReference type="SUPFAM" id="SSF53623">
    <property type="entry name" value="MurD-like peptide ligases, catalytic domain"/>
    <property type="match status" value="1"/>
</dbReference>
<proteinExistence type="inferred from homology"/>
<evidence type="ECO:0000256" key="10">
    <source>
        <dbReference type="ARBA" id="ARBA00022840"/>
    </source>
</evidence>
<dbReference type="InterPro" id="IPR013221">
    <property type="entry name" value="Mur_ligase_cen"/>
</dbReference>
<dbReference type="InterPro" id="IPR036565">
    <property type="entry name" value="Mur-like_cat_sf"/>
</dbReference>
<dbReference type="InterPro" id="IPR004101">
    <property type="entry name" value="Mur_ligase_C"/>
</dbReference>
<evidence type="ECO:0000256" key="15">
    <source>
        <dbReference type="ARBA" id="ARBA00032324"/>
    </source>
</evidence>
<evidence type="ECO:0000256" key="1">
    <source>
        <dbReference type="ARBA" id="ARBA00002734"/>
    </source>
</evidence>
<keyword evidence="13 17" id="KW-0961">Cell wall biogenesis/degradation</keyword>
<evidence type="ECO:0000256" key="6">
    <source>
        <dbReference type="ARBA" id="ARBA00015655"/>
    </source>
</evidence>
<dbReference type="GO" id="GO:0008360">
    <property type="term" value="P:regulation of cell shape"/>
    <property type="evidence" value="ECO:0007669"/>
    <property type="project" value="UniProtKB-KW"/>
</dbReference>
<dbReference type="Pfam" id="PF08245">
    <property type="entry name" value="Mur_ligase_M"/>
    <property type="match status" value="1"/>
</dbReference>
<evidence type="ECO:0000256" key="13">
    <source>
        <dbReference type="ARBA" id="ARBA00023316"/>
    </source>
</evidence>
<dbReference type="InterPro" id="IPR036615">
    <property type="entry name" value="Mur_ligase_C_dom_sf"/>
</dbReference>
<keyword evidence="9 17" id="KW-0547">Nucleotide-binding</keyword>
<dbReference type="RefSeq" id="WP_122627159.1">
    <property type="nucleotide sequence ID" value="NZ_UPPP01000061.1"/>
</dbReference>
<dbReference type="Gene3D" id="3.40.1190.10">
    <property type="entry name" value="Mur-like, catalytic domain"/>
    <property type="match status" value="1"/>
</dbReference>
<dbReference type="HAMAP" id="MF_00639">
    <property type="entry name" value="MurD"/>
    <property type="match status" value="1"/>
</dbReference>
<comment type="similarity">
    <text evidence="4 17">Belongs to the MurCDEF family.</text>
</comment>
<comment type="function">
    <text evidence="1 17 18">Cell wall formation. Catalyzes the addition of glutamate to the nucleotide precursor UDP-N-acetylmuramoyl-L-alanine (UMA).</text>
</comment>
<dbReference type="Gene3D" id="3.90.190.20">
    <property type="entry name" value="Mur ligase, C-terminal domain"/>
    <property type="match status" value="1"/>
</dbReference>
<dbReference type="SUPFAM" id="SSF53244">
    <property type="entry name" value="MurD-like peptide ligases, peptide-binding domain"/>
    <property type="match status" value="1"/>
</dbReference>
<dbReference type="PANTHER" id="PTHR43692:SF1">
    <property type="entry name" value="UDP-N-ACETYLMURAMOYLALANINE--D-GLUTAMATE LIGASE"/>
    <property type="match status" value="1"/>
</dbReference>
<evidence type="ECO:0000256" key="17">
    <source>
        <dbReference type="HAMAP-Rule" id="MF_00639"/>
    </source>
</evidence>
<evidence type="ECO:0000256" key="7">
    <source>
        <dbReference type="ARBA" id="ARBA00022490"/>
    </source>
</evidence>
<dbReference type="GO" id="GO:0051301">
    <property type="term" value="P:cell division"/>
    <property type="evidence" value="ECO:0007669"/>
    <property type="project" value="UniProtKB-KW"/>
</dbReference>
<keyword evidence="10 17" id="KW-0067">ATP-binding</keyword>
<dbReference type="OrthoDB" id="9809796at2"/>
<dbReference type="GO" id="GO:0071555">
    <property type="term" value="P:cell wall organization"/>
    <property type="evidence" value="ECO:0007669"/>
    <property type="project" value="UniProtKB-KW"/>
</dbReference>